<evidence type="ECO:0000256" key="3">
    <source>
        <dbReference type="ARBA" id="ARBA00007494"/>
    </source>
</evidence>
<gene>
    <name evidence="17" type="primary">rsmB</name>
    <name evidence="17" type="ORF">NCTC10717_00809</name>
</gene>
<evidence type="ECO:0000313" key="18">
    <source>
        <dbReference type="Proteomes" id="UP000254575"/>
    </source>
</evidence>
<evidence type="ECO:0000256" key="14">
    <source>
        <dbReference type="PROSITE-ProRule" id="PRU01023"/>
    </source>
</evidence>
<dbReference type="PROSITE" id="PS51686">
    <property type="entry name" value="SAM_MT_RSMB_NOP"/>
    <property type="match status" value="1"/>
</dbReference>
<evidence type="ECO:0000256" key="6">
    <source>
        <dbReference type="ARBA" id="ARBA00022552"/>
    </source>
</evidence>
<feature type="active site" description="Nucleophile" evidence="14">
    <location>
        <position position="708"/>
    </location>
</feature>
<evidence type="ECO:0000256" key="1">
    <source>
        <dbReference type="ARBA" id="ARBA00002724"/>
    </source>
</evidence>
<dbReference type="Pfam" id="PF01029">
    <property type="entry name" value="NusB"/>
    <property type="match status" value="1"/>
</dbReference>
<dbReference type="Pfam" id="PF01189">
    <property type="entry name" value="Methyltr_RsmB-F"/>
    <property type="match status" value="1"/>
</dbReference>
<dbReference type="EMBL" id="UHIA01000004">
    <property type="protein sequence ID" value="SUO95977.1"/>
    <property type="molecule type" value="Genomic_DNA"/>
</dbReference>
<dbReference type="RefSeq" id="WP_245888026.1">
    <property type="nucleotide sequence ID" value="NZ_UHIA01000004.1"/>
</dbReference>
<dbReference type="GO" id="GO:0009383">
    <property type="term" value="F:rRNA (cytosine-C5-)-methyltransferase activity"/>
    <property type="evidence" value="ECO:0007669"/>
    <property type="project" value="TreeGrafter"/>
</dbReference>
<keyword evidence="8 14" id="KW-0808">Transferase</keyword>
<dbReference type="CDD" id="cd02440">
    <property type="entry name" value="AdoMet_MTases"/>
    <property type="match status" value="1"/>
</dbReference>
<dbReference type="NCBIfam" id="TIGR00563">
    <property type="entry name" value="rsmB"/>
    <property type="match status" value="1"/>
</dbReference>
<dbReference type="InterPro" id="IPR018314">
    <property type="entry name" value="RsmB/NOL1/NOP2-like_CS"/>
</dbReference>
<keyword evidence="18" id="KW-1185">Reference proteome</keyword>
<dbReference type="InterPro" id="IPR035926">
    <property type="entry name" value="NusB-like_sf"/>
</dbReference>
<comment type="subcellular location">
    <subcellularLocation>
        <location evidence="2">Cytoplasm</location>
    </subcellularLocation>
</comment>
<dbReference type="InterPro" id="IPR023267">
    <property type="entry name" value="RCMT"/>
</dbReference>
<comment type="catalytic activity">
    <reaction evidence="13">
        <text>cytidine(967) in 16S rRNA + S-adenosyl-L-methionine = 5-methylcytidine(967) in 16S rRNA + S-adenosyl-L-homocysteine + H(+)</text>
        <dbReference type="Rhea" id="RHEA:42748"/>
        <dbReference type="Rhea" id="RHEA-COMP:10219"/>
        <dbReference type="Rhea" id="RHEA-COMP:10220"/>
        <dbReference type="ChEBI" id="CHEBI:15378"/>
        <dbReference type="ChEBI" id="CHEBI:57856"/>
        <dbReference type="ChEBI" id="CHEBI:59789"/>
        <dbReference type="ChEBI" id="CHEBI:74483"/>
        <dbReference type="ChEBI" id="CHEBI:82748"/>
        <dbReference type="EC" id="2.1.1.176"/>
    </reaction>
</comment>
<dbReference type="PRINTS" id="PR02008">
    <property type="entry name" value="RCMTFAMILY"/>
</dbReference>
<dbReference type="InterPro" id="IPR029063">
    <property type="entry name" value="SAM-dependent_MTases_sf"/>
</dbReference>
<dbReference type="InterPro" id="IPR004573">
    <property type="entry name" value="rRNA_ssu_MeTfrase_B"/>
</dbReference>
<keyword evidence="9 14" id="KW-0949">S-adenosyl-L-methionine</keyword>
<keyword evidence="10 14" id="KW-0694">RNA-binding</keyword>
<evidence type="ECO:0000256" key="7">
    <source>
        <dbReference type="ARBA" id="ARBA00022603"/>
    </source>
</evidence>
<evidence type="ECO:0000256" key="10">
    <source>
        <dbReference type="ARBA" id="ARBA00022884"/>
    </source>
</evidence>
<evidence type="ECO:0000256" key="5">
    <source>
        <dbReference type="ARBA" id="ARBA00022490"/>
    </source>
</evidence>
<evidence type="ECO:0000256" key="12">
    <source>
        <dbReference type="ARBA" id="ARBA00031088"/>
    </source>
</evidence>
<dbReference type="Proteomes" id="UP000254575">
    <property type="component" value="Unassembled WGS sequence"/>
</dbReference>
<keyword evidence="5" id="KW-0963">Cytoplasm</keyword>
<feature type="domain" description="SAM-dependent MTase RsmB/NOP-type" evidence="16">
    <location>
        <begin position="492"/>
        <end position="765"/>
    </location>
</feature>
<dbReference type="PANTHER" id="PTHR22807:SF61">
    <property type="entry name" value="NOL1_NOP2_SUN FAMILY PROTEIN _ ANTITERMINATION NUSB DOMAIN-CONTAINING PROTEIN"/>
    <property type="match status" value="1"/>
</dbReference>
<evidence type="ECO:0000256" key="4">
    <source>
        <dbReference type="ARBA" id="ARBA00012140"/>
    </source>
</evidence>
<dbReference type="Gene3D" id="3.40.50.150">
    <property type="entry name" value="Vaccinia Virus protein VP39"/>
    <property type="match status" value="1"/>
</dbReference>
<feature type="binding site" evidence="14">
    <location>
        <begin position="587"/>
        <end position="593"/>
    </location>
    <ligand>
        <name>S-adenosyl-L-methionine</name>
        <dbReference type="ChEBI" id="CHEBI:59789"/>
    </ligand>
</feature>
<comment type="function">
    <text evidence="1">Specifically methylates the cytosine at position 967 (m5C967) of 16S rRNA.</text>
</comment>
<dbReference type="InterPro" id="IPR049560">
    <property type="entry name" value="MeTrfase_RsmB-F_NOP2_cat"/>
</dbReference>
<evidence type="ECO:0000256" key="11">
    <source>
        <dbReference type="ARBA" id="ARBA00030399"/>
    </source>
</evidence>
<comment type="similarity">
    <text evidence="3 14">Belongs to the class I-like SAM-binding methyltransferase superfamily. RsmB/NOP family.</text>
</comment>
<dbReference type="PANTHER" id="PTHR22807">
    <property type="entry name" value="NOP2 YEAST -RELATED NOL1/NOP2/FMU SUN DOMAIN-CONTAINING"/>
    <property type="match status" value="1"/>
</dbReference>
<evidence type="ECO:0000256" key="2">
    <source>
        <dbReference type="ARBA" id="ARBA00004496"/>
    </source>
</evidence>
<dbReference type="GO" id="GO:0070475">
    <property type="term" value="P:rRNA base methylation"/>
    <property type="evidence" value="ECO:0007669"/>
    <property type="project" value="TreeGrafter"/>
</dbReference>
<organism evidence="17 18">
    <name type="scientific">Suttonella indologenes</name>
    <dbReference type="NCBI Taxonomy" id="13276"/>
    <lineage>
        <taxon>Bacteria</taxon>
        <taxon>Pseudomonadati</taxon>
        <taxon>Pseudomonadota</taxon>
        <taxon>Gammaproteobacteria</taxon>
        <taxon>Cardiobacteriales</taxon>
        <taxon>Cardiobacteriaceae</taxon>
        <taxon>Suttonella</taxon>
    </lineage>
</organism>
<dbReference type="SUPFAM" id="SSF48013">
    <property type="entry name" value="NusB-like"/>
    <property type="match status" value="1"/>
</dbReference>
<evidence type="ECO:0000256" key="9">
    <source>
        <dbReference type="ARBA" id="ARBA00022691"/>
    </source>
</evidence>
<evidence type="ECO:0000259" key="16">
    <source>
        <dbReference type="PROSITE" id="PS51686"/>
    </source>
</evidence>
<dbReference type="PROSITE" id="PS01153">
    <property type="entry name" value="NOL1_NOP2_SUN"/>
    <property type="match status" value="1"/>
</dbReference>
<accession>A0A380MX33</accession>
<keyword evidence="6" id="KW-0698">rRNA processing</keyword>
<feature type="binding site" evidence="14">
    <location>
        <position position="636"/>
    </location>
    <ligand>
        <name>S-adenosyl-L-methionine</name>
        <dbReference type="ChEBI" id="CHEBI:59789"/>
    </ligand>
</feature>
<dbReference type="InterPro" id="IPR006027">
    <property type="entry name" value="NusB_RsmB_TIM44"/>
</dbReference>
<feature type="binding site" evidence="14">
    <location>
        <position position="610"/>
    </location>
    <ligand>
        <name>S-adenosyl-L-methionine</name>
        <dbReference type="ChEBI" id="CHEBI:59789"/>
    </ligand>
</feature>
<evidence type="ECO:0000256" key="15">
    <source>
        <dbReference type="SAM" id="MobiDB-lite"/>
    </source>
</evidence>
<feature type="binding site" evidence="14">
    <location>
        <position position="655"/>
    </location>
    <ligand>
        <name>S-adenosyl-L-methionine</name>
        <dbReference type="ChEBI" id="CHEBI:59789"/>
    </ligand>
</feature>
<feature type="compositionally biased region" description="Basic and acidic residues" evidence="15">
    <location>
        <begin position="36"/>
        <end position="339"/>
    </location>
</feature>
<evidence type="ECO:0000256" key="8">
    <source>
        <dbReference type="ARBA" id="ARBA00022679"/>
    </source>
</evidence>
<dbReference type="Gene3D" id="1.10.940.10">
    <property type="entry name" value="NusB-like"/>
    <property type="match status" value="1"/>
</dbReference>
<keyword evidence="7 14" id="KW-0489">Methyltransferase</keyword>
<protein>
    <recommendedName>
        <fullName evidence="4">16S rRNA (cytosine(967)-C(5))-methyltransferase</fullName>
        <ecNumber evidence="4">2.1.1.176</ecNumber>
    </recommendedName>
    <alternativeName>
        <fullName evidence="11">16S rRNA m5C967 methyltransferase</fullName>
    </alternativeName>
    <alternativeName>
        <fullName evidence="12">rRNA (cytosine-C(5)-)-methyltransferase RsmB</fullName>
    </alternativeName>
</protein>
<dbReference type="NCBIfam" id="NF008149">
    <property type="entry name" value="PRK10901.1"/>
    <property type="match status" value="1"/>
</dbReference>
<dbReference type="GO" id="GO:0006355">
    <property type="term" value="P:regulation of DNA-templated transcription"/>
    <property type="evidence" value="ECO:0007669"/>
    <property type="project" value="InterPro"/>
</dbReference>
<sequence>MNKKTAFGKARQFGGKSKAAHGKGGAGNAKPARPFNSERKPRREFDSERPARPFNGERKPRREFDGERPARPFNGERKPRREFDGDRPARPFNGERKPRREFDGERPARPFSGERKPRREFDGDRPVRPFNGERKPRREFDGDRPARPFSGERKPRREFDGERPARPFNGERKPRREFDDDRPARPFNGERKPRREFDGERPARPFSGERKPRREFDGERPARPFNGERKPRREFDGDRPARPFNGERKPRREFDGDRPARPFNSERKPRREFDSERPARPFSGERKPRREFDSDRPARPFSGERKPRREFDGDRPARPFSGERKPRRDFDSARKAPRETVRIDWSEPLNARQAAVQTLHAVVFEQQSLNGLLESTKAQVREPDQALYQALVYGVLREYPALSKLRDSFLKEPPSEEQAFLGIILNVGIYQLLRLSLGDHGVLNETVELAKSNGIGNATGLINAILRNVQREREASRHLLDKFRIYNVPAWLASVQRNALVALAEINRLQPPLTLRIRGERAQWLAENPELGAENPLHAQAVTLHSGMNVQDIAGFNAGQISVQDASAQCAATLLNPQNGERILDACAAPGGKTGHLLELAPQAQVLALDVSETRLQKVQNNLSRLGLTAQCLAADAAEIEQWWDGEAFDAVLLDAPCSGSGVLRRHPDIAFVRSAEDLKQLPKTQMRLLRQIWQTLKPKGRLLYTTCSILPRENQQLIEQFLMLQSDARLRPTELPHCQDTGFGMLHLPDADGDGFFYALLEKTEG</sequence>
<name>A0A380MX33_9GAMM</name>
<dbReference type="AlphaFoldDB" id="A0A380MX33"/>
<dbReference type="FunFam" id="3.40.50.150:FF:000022">
    <property type="entry name" value="Ribosomal RNA small subunit methyltransferase B"/>
    <property type="match status" value="1"/>
</dbReference>
<dbReference type="GO" id="GO:0003723">
    <property type="term" value="F:RNA binding"/>
    <property type="evidence" value="ECO:0007669"/>
    <property type="project" value="UniProtKB-UniRule"/>
</dbReference>
<feature type="region of interest" description="Disordered" evidence="15">
    <location>
        <begin position="1"/>
        <end position="339"/>
    </location>
</feature>
<reference evidence="17 18" key="1">
    <citation type="submission" date="2018-06" db="EMBL/GenBank/DDBJ databases">
        <authorList>
            <consortium name="Pathogen Informatics"/>
            <person name="Doyle S."/>
        </authorList>
    </citation>
    <scope>NUCLEOTIDE SEQUENCE [LARGE SCALE GENOMIC DNA]</scope>
    <source>
        <strain evidence="17 18">NCTC10717</strain>
    </source>
</reference>
<dbReference type="InterPro" id="IPR001678">
    <property type="entry name" value="MeTrfase_RsmB-F_NOP2_dom"/>
</dbReference>
<evidence type="ECO:0000313" key="17">
    <source>
        <dbReference type="EMBL" id="SUO95977.1"/>
    </source>
</evidence>
<dbReference type="EC" id="2.1.1.176" evidence="4"/>
<dbReference type="SUPFAM" id="SSF53335">
    <property type="entry name" value="S-adenosyl-L-methionine-dependent methyltransferases"/>
    <property type="match status" value="1"/>
</dbReference>
<proteinExistence type="inferred from homology"/>
<evidence type="ECO:0000256" key="13">
    <source>
        <dbReference type="ARBA" id="ARBA00047283"/>
    </source>
</evidence>
<dbReference type="GO" id="GO:0005829">
    <property type="term" value="C:cytosol"/>
    <property type="evidence" value="ECO:0007669"/>
    <property type="project" value="TreeGrafter"/>
</dbReference>